<evidence type="ECO:0000256" key="1">
    <source>
        <dbReference type="ARBA" id="ARBA00009431"/>
    </source>
</evidence>
<evidence type="ECO:0000313" key="3">
    <source>
        <dbReference type="Proteomes" id="UP000326396"/>
    </source>
</evidence>
<organism evidence="2 3">
    <name type="scientific">Mikania micrantha</name>
    <name type="common">bitter vine</name>
    <dbReference type="NCBI Taxonomy" id="192012"/>
    <lineage>
        <taxon>Eukaryota</taxon>
        <taxon>Viridiplantae</taxon>
        <taxon>Streptophyta</taxon>
        <taxon>Embryophyta</taxon>
        <taxon>Tracheophyta</taxon>
        <taxon>Spermatophyta</taxon>
        <taxon>Magnoliopsida</taxon>
        <taxon>eudicotyledons</taxon>
        <taxon>Gunneridae</taxon>
        <taxon>Pentapetalae</taxon>
        <taxon>asterids</taxon>
        <taxon>campanulids</taxon>
        <taxon>Asterales</taxon>
        <taxon>Asteraceae</taxon>
        <taxon>Asteroideae</taxon>
        <taxon>Heliantheae alliance</taxon>
        <taxon>Eupatorieae</taxon>
        <taxon>Mikania</taxon>
    </lineage>
</organism>
<dbReference type="GO" id="GO:0004185">
    <property type="term" value="F:serine-type carboxypeptidase activity"/>
    <property type="evidence" value="ECO:0007669"/>
    <property type="project" value="InterPro"/>
</dbReference>
<dbReference type="Proteomes" id="UP000326396">
    <property type="component" value="Linkage Group LG1"/>
</dbReference>
<accession>A0A5N6Q0R6</accession>
<comment type="similarity">
    <text evidence="1">Belongs to the peptidase S10 family.</text>
</comment>
<evidence type="ECO:0000313" key="2">
    <source>
        <dbReference type="EMBL" id="KAD7477727.1"/>
    </source>
</evidence>
<name>A0A5N6Q0R6_9ASTR</name>
<dbReference type="Gene3D" id="3.40.50.11320">
    <property type="match status" value="1"/>
</dbReference>
<dbReference type="Pfam" id="PF00450">
    <property type="entry name" value="Peptidase_S10"/>
    <property type="match status" value="1"/>
</dbReference>
<dbReference type="InterPro" id="IPR001563">
    <property type="entry name" value="Peptidase_S10"/>
</dbReference>
<dbReference type="AlphaFoldDB" id="A0A5N6Q0R6"/>
<reference evidence="2 3" key="1">
    <citation type="submission" date="2019-05" db="EMBL/GenBank/DDBJ databases">
        <title>Mikania micrantha, genome provides insights into the molecular mechanism of rapid growth.</title>
        <authorList>
            <person name="Liu B."/>
        </authorList>
    </citation>
    <scope>NUCLEOTIDE SEQUENCE [LARGE SCALE GENOMIC DNA]</scope>
    <source>
        <strain evidence="2">NLD-2019</strain>
        <tissue evidence="2">Leaf</tissue>
    </source>
</reference>
<dbReference type="InterPro" id="IPR029058">
    <property type="entry name" value="AB_hydrolase_fold"/>
</dbReference>
<dbReference type="SUPFAM" id="SSF53474">
    <property type="entry name" value="alpha/beta-Hydrolases"/>
    <property type="match status" value="1"/>
</dbReference>
<dbReference type="OrthoDB" id="443318at2759"/>
<proteinExistence type="inferred from homology"/>
<keyword evidence="3" id="KW-1185">Reference proteome</keyword>
<gene>
    <name evidence="2" type="ORF">E3N88_00863</name>
</gene>
<sequence length="186" mass="21322">MDRRRKESFPHLIYNNRHRNNHKSYNHNHNILEQGNHSLLKVPLYNGDSIPCLEITIQINLLHLHLKSPINNLLADDIEKVVHSLARRLSFDDPIWSNDDSIVIWGYDHKASSISTDEAISSNEVASAKVVLYNKIPIGVEDMIFDKNGDHDLTFPYVGVEQWITSLNLEVEAPWKPFYVDSQVGG</sequence>
<dbReference type="EMBL" id="SZYD01000001">
    <property type="protein sequence ID" value="KAD7477727.1"/>
    <property type="molecule type" value="Genomic_DNA"/>
</dbReference>
<comment type="caution">
    <text evidence="2">The sequence shown here is derived from an EMBL/GenBank/DDBJ whole genome shotgun (WGS) entry which is preliminary data.</text>
</comment>
<dbReference type="GO" id="GO:0006508">
    <property type="term" value="P:proteolysis"/>
    <property type="evidence" value="ECO:0007669"/>
    <property type="project" value="InterPro"/>
</dbReference>
<protein>
    <submittedName>
        <fullName evidence="2">Uncharacterized protein</fullName>
    </submittedName>
</protein>